<evidence type="ECO:0000313" key="9">
    <source>
        <dbReference type="EMBL" id="MFB9752521.1"/>
    </source>
</evidence>
<dbReference type="PROSITE" id="PS50928">
    <property type="entry name" value="ABC_TM1"/>
    <property type="match status" value="1"/>
</dbReference>
<evidence type="ECO:0000256" key="7">
    <source>
        <dbReference type="SAM" id="Phobius"/>
    </source>
</evidence>
<evidence type="ECO:0000256" key="1">
    <source>
        <dbReference type="ARBA" id="ARBA00004651"/>
    </source>
</evidence>
<comment type="caution">
    <text evidence="9">The sequence shown here is derived from an EMBL/GenBank/DDBJ whole genome shotgun (WGS) entry which is preliminary data.</text>
</comment>
<gene>
    <name evidence="9" type="ORF">ACFFNY_13225</name>
</gene>
<dbReference type="SUPFAM" id="SSF161098">
    <property type="entry name" value="MetI-like"/>
    <property type="match status" value="1"/>
</dbReference>
<evidence type="ECO:0000259" key="8">
    <source>
        <dbReference type="PROSITE" id="PS50928"/>
    </source>
</evidence>
<evidence type="ECO:0000256" key="6">
    <source>
        <dbReference type="ARBA" id="ARBA00023136"/>
    </source>
</evidence>
<feature type="transmembrane region" description="Helical" evidence="7">
    <location>
        <begin position="12"/>
        <end position="38"/>
    </location>
</feature>
<feature type="transmembrane region" description="Helical" evidence="7">
    <location>
        <begin position="260"/>
        <end position="279"/>
    </location>
</feature>
<dbReference type="PANTHER" id="PTHR43744">
    <property type="entry name" value="ABC TRANSPORTER PERMEASE PROTEIN MG189-RELATED-RELATED"/>
    <property type="match status" value="1"/>
</dbReference>
<keyword evidence="4 7" id="KW-0812">Transmembrane</keyword>
<keyword evidence="3" id="KW-1003">Cell membrane</keyword>
<accession>A0ABV5VW42</accession>
<comment type="subcellular location">
    <subcellularLocation>
        <location evidence="1">Cell membrane</location>
        <topology evidence="1">Multi-pass membrane protein</topology>
    </subcellularLocation>
</comment>
<keyword evidence="10" id="KW-1185">Reference proteome</keyword>
<dbReference type="RefSeq" id="WP_379117708.1">
    <property type="nucleotide sequence ID" value="NZ_BAAAYO010000001.1"/>
</dbReference>
<keyword evidence="2" id="KW-0813">Transport</keyword>
<dbReference type="InterPro" id="IPR000515">
    <property type="entry name" value="MetI-like"/>
</dbReference>
<feature type="transmembrane region" description="Helical" evidence="7">
    <location>
        <begin position="78"/>
        <end position="97"/>
    </location>
</feature>
<name>A0ABV5VW42_9BACL</name>
<dbReference type="EMBL" id="JBHMAG010000010">
    <property type="protein sequence ID" value="MFB9752521.1"/>
    <property type="molecule type" value="Genomic_DNA"/>
</dbReference>
<reference evidence="9 10" key="1">
    <citation type="submission" date="2024-09" db="EMBL/GenBank/DDBJ databases">
        <authorList>
            <person name="Sun Q."/>
            <person name="Mori K."/>
        </authorList>
    </citation>
    <scope>NUCLEOTIDE SEQUENCE [LARGE SCALE GENOMIC DNA]</scope>
    <source>
        <strain evidence="9 10">JCM 12520</strain>
    </source>
</reference>
<keyword evidence="5 7" id="KW-1133">Transmembrane helix</keyword>
<evidence type="ECO:0000256" key="2">
    <source>
        <dbReference type="ARBA" id="ARBA00022448"/>
    </source>
</evidence>
<dbReference type="Proteomes" id="UP001589619">
    <property type="component" value="Unassembled WGS sequence"/>
</dbReference>
<dbReference type="Gene3D" id="1.10.3720.10">
    <property type="entry name" value="MetI-like"/>
    <property type="match status" value="1"/>
</dbReference>
<sequence length="294" mass="33132">MFGKGREDRRFHWFITIFLCFIVLIVAYPLFFVVIASISDPQAVITGEVLLLPRGIQFTGYDKIIHNTELQRGFLNTIIYTAVGTSINLVLTVCAAYPLSRKDVMGRQLVTAFLLFTMFFSGGMIPTYLLIRDLGMINTVWAMILPNAVSVVNVIIMRTYFQTTIPGEVQEAASIDGCGNLKMLWKVVLPLSMPIIAVMILFYSVAHWNAYFNAMLYLNDRKMYPLQLLLREILVQDDLQDMVSLGDDSLLKNVLTTESIKYAAVIAANLPVLLLYPFLQKYFVKGIFIGAVKG</sequence>
<evidence type="ECO:0000256" key="4">
    <source>
        <dbReference type="ARBA" id="ARBA00022692"/>
    </source>
</evidence>
<feature type="transmembrane region" description="Helical" evidence="7">
    <location>
        <begin position="187"/>
        <end position="206"/>
    </location>
</feature>
<evidence type="ECO:0000256" key="5">
    <source>
        <dbReference type="ARBA" id="ARBA00022989"/>
    </source>
</evidence>
<keyword evidence="6 7" id="KW-0472">Membrane</keyword>
<dbReference type="InterPro" id="IPR035906">
    <property type="entry name" value="MetI-like_sf"/>
</dbReference>
<protein>
    <submittedName>
        <fullName evidence="9">Carbohydrate ABC transporter permease</fullName>
    </submittedName>
</protein>
<feature type="transmembrane region" description="Helical" evidence="7">
    <location>
        <begin position="109"/>
        <end position="131"/>
    </location>
</feature>
<feature type="domain" description="ABC transmembrane type-1" evidence="8">
    <location>
        <begin position="74"/>
        <end position="283"/>
    </location>
</feature>
<evidence type="ECO:0000313" key="10">
    <source>
        <dbReference type="Proteomes" id="UP001589619"/>
    </source>
</evidence>
<dbReference type="PANTHER" id="PTHR43744:SF9">
    <property type="entry name" value="POLYGALACTURONAN_RHAMNOGALACTURONAN TRANSPORT SYSTEM PERMEASE PROTEIN YTCP"/>
    <property type="match status" value="1"/>
</dbReference>
<feature type="transmembrane region" description="Helical" evidence="7">
    <location>
        <begin position="137"/>
        <end position="156"/>
    </location>
</feature>
<dbReference type="CDD" id="cd06261">
    <property type="entry name" value="TM_PBP2"/>
    <property type="match status" value="1"/>
</dbReference>
<organism evidence="9 10">
    <name type="scientific">Paenibacillus hodogayensis</name>
    <dbReference type="NCBI Taxonomy" id="279208"/>
    <lineage>
        <taxon>Bacteria</taxon>
        <taxon>Bacillati</taxon>
        <taxon>Bacillota</taxon>
        <taxon>Bacilli</taxon>
        <taxon>Bacillales</taxon>
        <taxon>Paenibacillaceae</taxon>
        <taxon>Paenibacillus</taxon>
    </lineage>
</organism>
<evidence type="ECO:0000256" key="3">
    <source>
        <dbReference type="ARBA" id="ARBA00022475"/>
    </source>
</evidence>
<proteinExistence type="predicted"/>